<dbReference type="SUPFAM" id="SSF48179">
    <property type="entry name" value="6-phosphogluconate dehydrogenase C-terminal domain-like"/>
    <property type="match status" value="2"/>
</dbReference>
<keyword evidence="7" id="KW-0560">Oxidoreductase</keyword>
<dbReference type="InterPro" id="IPR029045">
    <property type="entry name" value="ClpP/crotonase-like_dom_sf"/>
</dbReference>
<dbReference type="SUPFAM" id="SSF51735">
    <property type="entry name" value="NAD(P)-binding Rossmann-fold domains"/>
    <property type="match status" value="1"/>
</dbReference>
<organism evidence="15 16">
    <name type="scientific">Roseiconus lacunae</name>
    <dbReference type="NCBI Taxonomy" id="2605694"/>
    <lineage>
        <taxon>Bacteria</taxon>
        <taxon>Pseudomonadati</taxon>
        <taxon>Planctomycetota</taxon>
        <taxon>Planctomycetia</taxon>
        <taxon>Pirellulales</taxon>
        <taxon>Pirellulaceae</taxon>
        <taxon>Roseiconus</taxon>
    </lineage>
</organism>
<evidence type="ECO:0000256" key="4">
    <source>
        <dbReference type="ARBA" id="ARBA00012076"/>
    </source>
</evidence>
<feature type="domain" description="3-hydroxyacyl-CoA dehydrogenase C-terminal" evidence="13">
    <location>
        <begin position="504"/>
        <end position="597"/>
    </location>
</feature>
<dbReference type="PANTHER" id="PTHR43612:SF3">
    <property type="entry name" value="TRIFUNCTIONAL ENZYME SUBUNIT ALPHA, MITOCHONDRIAL"/>
    <property type="match status" value="1"/>
</dbReference>
<evidence type="ECO:0000256" key="11">
    <source>
        <dbReference type="ARBA" id="ARBA00023268"/>
    </source>
</evidence>
<evidence type="ECO:0000256" key="7">
    <source>
        <dbReference type="ARBA" id="ARBA00023002"/>
    </source>
</evidence>
<evidence type="ECO:0000256" key="9">
    <source>
        <dbReference type="ARBA" id="ARBA00023098"/>
    </source>
</evidence>
<dbReference type="EC" id="4.2.1.17" evidence="4"/>
<evidence type="ECO:0000256" key="2">
    <source>
        <dbReference type="ARBA" id="ARBA00007005"/>
    </source>
</evidence>
<dbReference type="Pfam" id="PF00725">
    <property type="entry name" value="3HCDH"/>
    <property type="match status" value="1"/>
</dbReference>
<keyword evidence="8" id="KW-0520">NAD</keyword>
<dbReference type="InterPro" id="IPR001753">
    <property type="entry name" value="Enoyl-CoA_hydra/iso"/>
</dbReference>
<dbReference type="InterPro" id="IPR008927">
    <property type="entry name" value="6-PGluconate_DH-like_C_sf"/>
</dbReference>
<dbReference type="SUPFAM" id="SSF52096">
    <property type="entry name" value="ClpP/crotonase"/>
    <property type="match status" value="1"/>
</dbReference>
<dbReference type="Gene3D" id="3.90.226.10">
    <property type="entry name" value="2-enoyl-CoA Hydratase, Chain A, domain 1"/>
    <property type="match status" value="1"/>
</dbReference>
<comment type="similarity">
    <text evidence="3">In the N-terminal section; belongs to the enoyl-CoA hydratase/isomerase family.</text>
</comment>
<dbReference type="InterPro" id="IPR006108">
    <property type="entry name" value="3HC_DH_C"/>
</dbReference>
<evidence type="ECO:0000256" key="5">
    <source>
        <dbReference type="ARBA" id="ARBA00022832"/>
    </source>
</evidence>
<evidence type="ECO:0000313" key="15">
    <source>
        <dbReference type="EMBL" id="MDM4015302.1"/>
    </source>
</evidence>
<keyword evidence="6" id="KW-0442">Lipid degradation</keyword>
<dbReference type="Pfam" id="PF00378">
    <property type="entry name" value="ECH_1"/>
    <property type="match status" value="1"/>
</dbReference>
<gene>
    <name evidence="15" type="ORF">QTN89_07680</name>
</gene>
<dbReference type="InterPro" id="IPR006180">
    <property type="entry name" value="3-OHacyl-CoA_DH_CS"/>
</dbReference>
<keyword evidence="9" id="KW-0443">Lipid metabolism</keyword>
<feature type="domain" description="3-hydroxyacyl-CoA dehydrogenase NAD binding" evidence="14">
    <location>
        <begin position="323"/>
        <end position="501"/>
    </location>
</feature>
<accession>A0ABT7PFP6</accession>
<dbReference type="Proteomes" id="UP001239462">
    <property type="component" value="Unassembled WGS sequence"/>
</dbReference>
<evidence type="ECO:0000256" key="3">
    <source>
        <dbReference type="ARBA" id="ARBA00008750"/>
    </source>
</evidence>
<evidence type="ECO:0000256" key="10">
    <source>
        <dbReference type="ARBA" id="ARBA00023239"/>
    </source>
</evidence>
<dbReference type="CDD" id="cd06558">
    <property type="entry name" value="crotonase-like"/>
    <property type="match status" value="1"/>
</dbReference>
<keyword evidence="16" id="KW-1185">Reference proteome</keyword>
<evidence type="ECO:0000313" key="16">
    <source>
        <dbReference type="Proteomes" id="UP001239462"/>
    </source>
</evidence>
<dbReference type="InterPro" id="IPR006176">
    <property type="entry name" value="3-OHacyl-CoA_DH_NAD-bd"/>
</dbReference>
<dbReference type="Gene3D" id="1.10.1040.50">
    <property type="match status" value="1"/>
</dbReference>
<evidence type="ECO:0000256" key="8">
    <source>
        <dbReference type="ARBA" id="ARBA00023027"/>
    </source>
</evidence>
<protein>
    <recommendedName>
        <fullName evidence="4">enoyl-CoA hydratase</fullName>
        <ecNumber evidence="4">4.2.1.17</ecNumber>
    </recommendedName>
</protein>
<comment type="caution">
    <text evidence="15">The sequence shown here is derived from an EMBL/GenBank/DDBJ whole genome shotgun (WGS) entry which is preliminary data.</text>
</comment>
<evidence type="ECO:0000256" key="12">
    <source>
        <dbReference type="ARBA" id="ARBA00049556"/>
    </source>
</evidence>
<dbReference type="PANTHER" id="PTHR43612">
    <property type="entry name" value="TRIFUNCTIONAL ENZYME SUBUNIT ALPHA"/>
    <property type="match status" value="1"/>
</dbReference>
<dbReference type="PROSITE" id="PS00067">
    <property type="entry name" value="3HCDH"/>
    <property type="match status" value="1"/>
</dbReference>
<comment type="similarity">
    <text evidence="2">In the central section; belongs to the 3-hydroxyacyl-CoA dehydrogenase family.</text>
</comment>
<evidence type="ECO:0000256" key="6">
    <source>
        <dbReference type="ARBA" id="ARBA00022963"/>
    </source>
</evidence>
<proteinExistence type="inferred from homology"/>
<sequence length="725" mass="80619">MTMRTFKTMTVNCDDAGVMRIVIDVPGRPLNIIDAEVMKELDHVLDEIEHRDDLRLVVFKSGKESGFFAGADVSIIEGIETEDQADQLILAGQRLFDRIERLAVPTLVEIHGPCLGGGLELSLACDYRIARDNSSTKIGLPEIRLGLIPGWGGTQRLTRLVGLKSALDLILKGTHLDAKDAAEIGLVDRAIDPDRWRDELIRIIDQLSRGRRLRRRVNVQRRLFKAIQHSELVRRKIFAMARRVTTKQNMHYPALQAAVHAIADSFRSDSSGYDTEREEFKKLLFTPTCRNLLRLFFSREKARQRHTWTPKQDHVIHDHPIRKIGVVGGGVMGTGIAHCAATRGFNVMIKEVDPSTVDHARKRIEGLVGDYVRHKRLDSDAAKRLLSSVKFTTDSIAFSDAECVVEAVVERMDVKTAVLDQVEQFVSNAAIVATNTSALSVTEMARSMQHPERFAGLHFFNPVGRMELVEVVRGERTSDATVAKLVGFVKALGKTPVVTKDSPGFIVNRILFPYLGEAMLMVQQGDDIREIDSSMKSFGMPMGPLRLLDKVGLDVALHVARTLQSTMPAVSSVIGILSDLVDRGELGNKTGKGFYDYSHKRPRPRSGRKLLRYFVQPPPSIDFIDDGLEPMQRRLVYPMLLEAKRCLAEGVVEEGWAIDLAMVLGTGFAPHRGGPMQVLSSIGMAHFHANLARLTLQLGDRFADTDAITPTSSGFSQLQKQGDRS</sequence>
<dbReference type="InterPro" id="IPR036291">
    <property type="entry name" value="NAD(P)-bd_dom_sf"/>
</dbReference>
<reference evidence="15 16" key="1">
    <citation type="submission" date="2023-06" db="EMBL/GenBank/DDBJ databases">
        <title>Roseiconus lacunae JC819 isolated from Gulf of Mannar region, Tamil Nadu.</title>
        <authorList>
            <person name="Pk S."/>
            <person name="Ch S."/>
            <person name="Ch V.R."/>
        </authorList>
    </citation>
    <scope>NUCLEOTIDE SEQUENCE [LARGE SCALE GENOMIC DNA]</scope>
    <source>
        <strain evidence="15 16">JC819</strain>
    </source>
</reference>
<keyword evidence="11" id="KW-0511">Multifunctional enzyme</keyword>
<dbReference type="Pfam" id="PF02737">
    <property type="entry name" value="3HCDH_N"/>
    <property type="match status" value="1"/>
</dbReference>
<dbReference type="Gene3D" id="3.40.50.720">
    <property type="entry name" value="NAD(P)-binding Rossmann-like Domain"/>
    <property type="match status" value="1"/>
</dbReference>
<keyword evidence="5" id="KW-0276">Fatty acid metabolism</keyword>
<evidence type="ECO:0000259" key="14">
    <source>
        <dbReference type="Pfam" id="PF02737"/>
    </source>
</evidence>
<dbReference type="InterPro" id="IPR050136">
    <property type="entry name" value="FA_oxidation_alpha_subunit"/>
</dbReference>
<evidence type="ECO:0000259" key="13">
    <source>
        <dbReference type="Pfam" id="PF00725"/>
    </source>
</evidence>
<evidence type="ECO:0000256" key="1">
    <source>
        <dbReference type="ARBA" id="ARBA00005005"/>
    </source>
</evidence>
<comment type="catalytic activity">
    <reaction evidence="12">
        <text>a (3S)-3-hydroxyacyl-CoA + NAD(+) = a 3-oxoacyl-CoA + NADH + H(+)</text>
        <dbReference type="Rhea" id="RHEA:22432"/>
        <dbReference type="ChEBI" id="CHEBI:15378"/>
        <dbReference type="ChEBI" id="CHEBI:57318"/>
        <dbReference type="ChEBI" id="CHEBI:57540"/>
        <dbReference type="ChEBI" id="CHEBI:57945"/>
        <dbReference type="ChEBI" id="CHEBI:90726"/>
        <dbReference type="EC" id="1.1.1.35"/>
    </reaction>
</comment>
<dbReference type="RefSeq" id="WP_289162780.1">
    <property type="nucleotide sequence ID" value="NZ_JASZZN010000004.1"/>
</dbReference>
<comment type="pathway">
    <text evidence="1">Lipid metabolism; fatty acid beta-oxidation.</text>
</comment>
<name>A0ABT7PFP6_9BACT</name>
<keyword evidence="10" id="KW-0456">Lyase</keyword>
<dbReference type="EMBL" id="JASZZN010000004">
    <property type="protein sequence ID" value="MDM4015302.1"/>
    <property type="molecule type" value="Genomic_DNA"/>
</dbReference>